<evidence type="ECO:0000256" key="1">
    <source>
        <dbReference type="SAM" id="SignalP"/>
    </source>
</evidence>
<feature type="signal peptide" evidence="1">
    <location>
        <begin position="1"/>
        <end position="24"/>
    </location>
</feature>
<dbReference type="AlphaFoldDB" id="A0A1X2IRV2"/>
<evidence type="ECO:0000313" key="3">
    <source>
        <dbReference type="Proteomes" id="UP000193560"/>
    </source>
</evidence>
<accession>A0A1X2IRV2</accession>
<keyword evidence="1" id="KW-0732">Signal</keyword>
<evidence type="ECO:0000313" key="2">
    <source>
        <dbReference type="EMBL" id="ORZ21252.1"/>
    </source>
</evidence>
<feature type="chain" id="PRO_5012846558" evidence="1">
    <location>
        <begin position="25"/>
        <end position="111"/>
    </location>
</feature>
<comment type="caution">
    <text evidence="2">The sequence shown here is derived from an EMBL/GenBank/DDBJ whole genome shotgun (WGS) entry which is preliminary data.</text>
</comment>
<dbReference type="EMBL" id="MCGE01000005">
    <property type="protein sequence ID" value="ORZ21252.1"/>
    <property type="molecule type" value="Genomic_DNA"/>
</dbReference>
<protein>
    <submittedName>
        <fullName evidence="2">Uncharacterized protein</fullName>
    </submittedName>
</protein>
<reference evidence="2 3" key="1">
    <citation type="submission" date="2016-07" db="EMBL/GenBank/DDBJ databases">
        <title>Pervasive Adenine N6-methylation of Active Genes in Fungi.</title>
        <authorList>
            <consortium name="DOE Joint Genome Institute"/>
            <person name="Mondo S.J."/>
            <person name="Dannebaum R.O."/>
            <person name="Kuo R.C."/>
            <person name="Labutti K."/>
            <person name="Haridas S."/>
            <person name="Kuo A."/>
            <person name="Salamov A."/>
            <person name="Ahrendt S.R."/>
            <person name="Lipzen A."/>
            <person name="Sullivan W."/>
            <person name="Andreopoulos W.B."/>
            <person name="Clum A."/>
            <person name="Lindquist E."/>
            <person name="Daum C."/>
            <person name="Ramamoorthy G.K."/>
            <person name="Gryganskyi A."/>
            <person name="Culley D."/>
            <person name="Magnuson J.K."/>
            <person name="James T.Y."/>
            <person name="O'Malley M.A."/>
            <person name="Stajich J.E."/>
            <person name="Spatafora J.W."/>
            <person name="Visel A."/>
            <person name="Grigoriev I.V."/>
        </authorList>
    </citation>
    <scope>NUCLEOTIDE SEQUENCE [LARGE SCALE GENOMIC DNA]</scope>
    <source>
        <strain evidence="2 3">NRRL 1336</strain>
    </source>
</reference>
<dbReference type="OrthoDB" id="2287991at2759"/>
<name>A0A1X2IRV2_9FUNG</name>
<organism evidence="2 3">
    <name type="scientific">Absidia repens</name>
    <dbReference type="NCBI Taxonomy" id="90262"/>
    <lineage>
        <taxon>Eukaryota</taxon>
        <taxon>Fungi</taxon>
        <taxon>Fungi incertae sedis</taxon>
        <taxon>Mucoromycota</taxon>
        <taxon>Mucoromycotina</taxon>
        <taxon>Mucoromycetes</taxon>
        <taxon>Mucorales</taxon>
        <taxon>Cunninghamellaceae</taxon>
        <taxon>Absidia</taxon>
    </lineage>
</organism>
<gene>
    <name evidence="2" type="ORF">BCR42DRAFT_407170</name>
</gene>
<keyword evidence="3" id="KW-1185">Reference proteome</keyword>
<sequence length="111" mass="12531">MQNILFYTLTLWMAFCLAGLVVKAAPVVPQVWTDEQGQVFAVAFEGSSQAKDMSNQILLDTMKTIDVTDLAEDYEEDEDNMYTTSTVLVLPDPSVKERFFNYINTLLTFSS</sequence>
<dbReference type="Proteomes" id="UP000193560">
    <property type="component" value="Unassembled WGS sequence"/>
</dbReference>
<proteinExistence type="predicted"/>